<dbReference type="OrthoDB" id="3261813at2759"/>
<name>A0A4Y7T9U2_COPMI</name>
<dbReference type="InterPro" id="IPR011990">
    <property type="entry name" value="TPR-like_helical_dom_sf"/>
</dbReference>
<sequence>MSGTPPKRYSQPGEHKGSSISIPPTVHPPALVITTAIFRIRPTFTKARLFQEGAFAGVTVLVGLLAFCIAHPATGRTLTQDSAHNLRLLDTLPANTDTSGLRREYLPNSRADDEKVVQEWIEEPSSELVLWISAPPGMGKSTFGRHLEAQLRSTNQLGASVFLGTPPTDTWGPETAIRLIAGEIGRIHYKAVPSIGKAILESHAMPLQTQMEKFIRDPILSINLTHPLVIIVDGLDQWKSYHVFVEELRPLNSQSSLFRFIMLSRSEPQDAAFGSVAIKPYQLQPISLAVMVEYLEKRFDLIEWDYGRKPTSEDVAGLALRADGLFIWSATVCSLLEDSRSPSSPQDTLASIVNLRHSVGESDSLASLYSDAILLLFPKPEHQRILMTFMGLTMVLQKPLPLADFSSLVGMRPSVVRSIQAGLKPLQTWYPSDPKATVYPASKLFHLSFLEYLQSASTTTALPLPVSLMQAHAILGKTTLQELSRFLPTPRNLQSLHLSPLREYAVQYWPLHVSKGTPFVEPGSDSNWKQTPHSSILQHTPIATLRQWATLFLDGGKPGSMLQDTDEGDEVGALMQDVAITLSPGEPSTISVQVSCLEVAVRLRPGYTYHWYYLGKVLSIAAEYSRLPEYLNQAVAAHEHAVQTWTSPTGDSMGIEESMLHYSLGTALYLRFKLMGNMDNLHQGVSSQRKALALRPLGHPEHATTLGKLTYYLGYRFEQLGSLSDLDEAISLCRETLARLPADSPDRPMILSRK</sequence>
<evidence type="ECO:0000256" key="3">
    <source>
        <dbReference type="SAM" id="Phobius"/>
    </source>
</evidence>
<evidence type="ECO:0000313" key="6">
    <source>
        <dbReference type="Proteomes" id="UP000298030"/>
    </source>
</evidence>
<feature type="region of interest" description="Disordered" evidence="2">
    <location>
        <begin position="1"/>
        <end position="24"/>
    </location>
</feature>
<evidence type="ECO:0000256" key="1">
    <source>
        <dbReference type="ARBA" id="ARBA00022737"/>
    </source>
</evidence>
<evidence type="ECO:0000259" key="4">
    <source>
        <dbReference type="Pfam" id="PF24883"/>
    </source>
</evidence>
<dbReference type="Proteomes" id="UP000298030">
    <property type="component" value="Unassembled WGS sequence"/>
</dbReference>
<keyword evidence="6" id="KW-1185">Reference proteome</keyword>
<evidence type="ECO:0000256" key="2">
    <source>
        <dbReference type="SAM" id="MobiDB-lite"/>
    </source>
</evidence>
<comment type="caution">
    <text evidence="5">The sequence shown here is derived from an EMBL/GenBank/DDBJ whole genome shotgun (WGS) entry which is preliminary data.</text>
</comment>
<dbReference type="AlphaFoldDB" id="A0A4Y7T9U2"/>
<feature type="domain" description="Nephrocystin 3-like N-terminal" evidence="4">
    <location>
        <begin position="114"/>
        <end position="265"/>
    </location>
</feature>
<dbReference type="InterPro" id="IPR027417">
    <property type="entry name" value="P-loop_NTPase"/>
</dbReference>
<dbReference type="InterPro" id="IPR056884">
    <property type="entry name" value="NPHP3-like_N"/>
</dbReference>
<dbReference type="Gene3D" id="1.25.40.10">
    <property type="entry name" value="Tetratricopeptide repeat domain"/>
    <property type="match status" value="1"/>
</dbReference>
<evidence type="ECO:0000313" key="5">
    <source>
        <dbReference type="EMBL" id="TEB30933.1"/>
    </source>
</evidence>
<keyword evidence="3" id="KW-1133">Transmembrane helix</keyword>
<proteinExistence type="predicted"/>
<keyword evidence="3" id="KW-0812">Transmembrane</keyword>
<reference evidence="5 6" key="1">
    <citation type="journal article" date="2019" name="Nat. Ecol. Evol.">
        <title>Megaphylogeny resolves global patterns of mushroom evolution.</title>
        <authorList>
            <person name="Varga T."/>
            <person name="Krizsan K."/>
            <person name="Foldi C."/>
            <person name="Dima B."/>
            <person name="Sanchez-Garcia M."/>
            <person name="Sanchez-Ramirez S."/>
            <person name="Szollosi G.J."/>
            <person name="Szarkandi J.G."/>
            <person name="Papp V."/>
            <person name="Albert L."/>
            <person name="Andreopoulos W."/>
            <person name="Angelini C."/>
            <person name="Antonin V."/>
            <person name="Barry K.W."/>
            <person name="Bougher N.L."/>
            <person name="Buchanan P."/>
            <person name="Buyck B."/>
            <person name="Bense V."/>
            <person name="Catcheside P."/>
            <person name="Chovatia M."/>
            <person name="Cooper J."/>
            <person name="Damon W."/>
            <person name="Desjardin D."/>
            <person name="Finy P."/>
            <person name="Geml J."/>
            <person name="Haridas S."/>
            <person name="Hughes K."/>
            <person name="Justo A."/>
            <person name="Karasinski D."/>
            <person name="Kautmanova I."/>
            <person name="Kiss B."/>
            <person name="Kocsube S."/>
            <person name="Kotiranta H."/>
            <person name="LaButti K.M."/>
            <person name="Lechner B.E."/>
            <person name="Liimatainen K."/>
            <person name="Lipzen A."/>
            <person name="Lukacs Z."/>
            <person name="Mihaltcheva S."/>
            <person name="Morgado L.N."/>
            <person name="Niskanen T."/>
            <person name="Noordeloos M.E."/>
            <person name="Ohm R.A."/>
            <person name="Ortiz-Santana B."/>
            <person name="Ovrebo C."/>
            <person name="Racz N."/>
            <person name="Riley R."/>
            <person name="Savchenko A."/>
            <person name="Shiryaev A."/>
            <person name="Soop K."/>
            <person name="Spirin V."/>
            <person name="Szebenyi C."/>
            <person name="Tomsovsky M."/>
            <person name="Tulloss R.E."/>
            <person name="Uehling J."/>
            <person name="Grigoriev I.V."/>
            <person name="Vagvolgyi C."/>
            <person name="Papp T."/>
            <person name="Martin F.M."/>
            <person name="Miettinen O."/>
            <person name="Hibbett D.S."/>
            <person name="Nagy L.G."/>
        </authorList>
    </citation>
    <scope>NUCLEOTIDE SEQUENCE [LARGE SCALE GENOMIC DNA]</scope>
    <source>
        <strain evidence="5 6">FP101781</strain>
    </source>
</reference>
<keyword evidence="3" id="KW-0472">Membrane</keyword>
<gene>
    <name evidence="5" type="ORF">FA13DRAFT_1710178</name>
</gene>
<dbReference type="Pfam" id="PF24883">
    <property type="entry name" value="NPHP3_N"/>
    <property type="match status" value="1"/>
</dbReference>
<keyword evidence="1" id="KW-0677">Repeat</keyword>
<dbReference type="SUPFAM" id="SSF52540">
    <property type="entry name" value="P-loop containing nucleoside triphosphate hydrolases"/>
    <property type="match status" value="1"/>
</dbReference>
<protein>
    <recommendedName>
        <fullName evidence="4">Nephrocystin 3-like N-terminal domain-containing protein</fullName>
    </recommendedName>
</protein>
<dbReference type="EMBL" id="QPFP01000021">
    <property type="protein sequence ID" value="TEB30933.1"/>
    <property type="molecule type" value="Genomic_DNA"/>
</dbReference>
<dbReference type="PANTHER" id="PTHR10039">
    <property type="entry name" value="AMELOGENIN"/>
    <property type="match status" value="1"/>
</dbReference>
<accession>A0A4Y7T9U2</accession>
<organism evidence="5 6">
    <name type="scientific">Coprinellus micaceus</name>
    <name type="common">Glistening ink-cap mushroom</name>
    <name type="synonym">Coprinus micaceus</name>
    <dbReference type="NCBI Taxonomy" id="71717"/>
    <lineage>
        <taxon>Eukaryota</taxon>
        <taxon>Fungi</taxon>
        <taxon>Dikarya</taxon>
        <taxon>Basidiomycota</taxon>
        <taxon>Agaricomycotina</taxon>
        <taxon>Agaricomycetes</taxon>
        <taxon>Agaricomycetidae</taxon>
        <taxon>Agaricales</taxon>
        <taxon>Agaricineae</taxon>
        <taxon>Psathyrellaceae</taxon>
        <taxon>Coprinellus</taxon>
    </lineage>
</organism>
<dbReference type="STRING" id="71717.A0A4Y7T9U2"/>
<feature type="transmembrane region" description="Helical" evidence="3">
    <location>
        <begin position="49"/>
        <end position="73"/>
    </location>
</feature>
<dbReference type="PANTHER" id="PTHR10039:SF17">
    <property type="entry name" value="FUNGAL STAND N-TERMINAL GOODBYE DOMAIN-CONTAINING PROTEIN-RELATED"/>
    <property type="match status" value="1"/>
</dbReference>